<protein>
    <submittedName>
        <fullName evidence="6">Transcriptional regulator, Nlp family</fullName>
    </submittedName>
</protein>
<feature type="domain" description="Ner winged helix-turn-helix DNA-binding" evidence="5">
    <location>
        <begin position="12"/>
        <end position="82"/>
    </location>
</feature>
<dbReference type="AlphaFoldDB" id="A0A0M4DG91"/>
<evidence type="ECO:0000259" key="5">
    <source>
        <dbReference type="Pfam" id="PF13693"/>
    </source>
</evidence>
<sequence>MNAAHKKPERTDWHTADIKCALAKKGWTFARIARDYDYAPNGPNMVMWKPWPVMEQIVADLIGVHPSDIWPSRYDKKRKPLRADMKSFSRLRVKTEGSKEESN</sequence>
<dbReference type="RefSeq" id="WP_082351064.1">
    <property type="nucleotide sequence ID" value="NZ_CP010802.1"/>
</dbReference>
<dbReference type="Gene3D" id="1.10.260.40">
    <property type="entry name" value="lambda repressor-like DNA-binding domains"/>
    <property type="match status" value="1"/>
</dbReference>
<dbReference type="SUPFAM" id="SSF47413">
    <property type="entry name" value="lambda repressor-like DNA-binding domains"/>
    <property type="match status" value="1"/>
</dbReference>
<gene>
    <name evidence="6" type="ORF">DSOUD_0833</name>
</gene>
<dbReference type="Proteomes" id="UP000057158">
    <property type="component" value="Chromosome"/>
</dbReference>
<dbReference type="KEGG" id="des:DSOUD_0833"/>
<keyword evidence="2" id="KW-0805">Transcription regulation</keyword>
<dbReference type="GO" id="GO:0003677">
    <property type="term" value="F:DNA binding"/>
    <property type="evidence" value="ECO:0007669"/>
    <property type="project" value="UniProtKB-KW"/>
</dbReference>
<dbReference type="PATRIC" id="fig|1603606.3.peg.916"/>
<reference evidence="6 7" key="1">
    <citation type="submission" date="2015-07" db="EMBL/GenBank/DDBJ databases">
        <title>Isolation and Genomic Characterization of a Novel Halophilic Metal-Reducing Deltaproteobacterium from the Deep Subsurface.</title>
        <authorList>
            <person name="Badalamenti J.P."/>
            <person name="Summers Z.M."/>
            <person name="Gralnick J.A."/>
            <person name="Bond D.R."/>
        </authorList>
    </citation>
    <scope>NUCLEOTIDE SEQUENCE [LARGE SCALE GENOMIC DNA]</scope>
    <source>
        <strain evidence="6 7">WTL</strain>
    </source>
</reference>
<evidence type="ECO:0000256" key="2">
    <source>
        <dbReference type="ARBA" id="ARBA00023015"/>
    </source>
</evidence>
<evidence type="ECO:0000256" key="1">
    <source>
        <dbReference type="ARBA" id="ARBA00006157"/>
    </source>
</evidence>
<name>A0A0M4DG91_9BACT</name>
<dbReference type="STRING" id="1603606.DSOUD_0833"/>
<dbReference type="EMBL" id="CP010802">
    <property type="protein sequence ID" value="ALC15620.1"/>
    <property type="molecule type" value="Genomic_DNA"/>
</dbReference>
<comment type="similarity">
    <text evidence="1">Belongs to the ner transcriptional regulatory family.</text>
</comment>
<dbReference type="InterPro" id="IPR038722">
    <property type="entry name" value="Ner_HTH_dom"/>
</dbReference>
<evidence type="ECO:0000313" key="6">
    <source>
        <dbReference type="EMBL" id="ALC15620.1"/>
    </source>
</evidence>
<keyword evidence="3" id="KW-0238">DNA-binding</keyword>
<evidence type="ECO:0000256" key="3">
    <source>
        <dbReference type="ARBA" id="ARBA00023125"/>
    </source>
</evidence>
<evidence type="ECO:0000313" key="7">
    <source>
        <dbReference type="Proteomes" id="UP000057158"/>
    </source>
</evidence>
<evidence type="ECO:0000256" key="4">
    <source>
        <dbReference type="ARBA" id="ARBA00023163"/>
    </source>
</evidence>
<proteinExistence type="inferred from homology"/>
<accession>A0A0M4DG91</accession>
<dbReference type="InterPro" id="IPR010982">
    <property type="entry name" value="Lambda_DNA-bd_dom_sf"/>
</dbReference>
<dbReference type="Pfam" id="PF13693">
    <property type="entry name" value="HTH_35"/>
    <property type="match status" value="1"/>
</dbReference>
<keyword evidence="7" id="KW-1185">Reference proteome</keyword>
<keyword evidence="4" id="KW-0804">Transcription</keyword>
<dbReference type="OrthoDB" id="5405994at2"/>
<organism evidence="6 7">
    <name type="scientific">Desulfuromonas soudanensis</name>
    <dbReference type="NCBI Taxonomy" id="1603606"/>
    <lineage>
        <taxon>Bacteria</taxon>
        <taxon>Pseudomonadati</taxon>
        <taxon>Thermodesulfobacteriota</taxon>
        <taxon>Desulfuromonadia</taxon>
        <taxon>Desulfuromonadales</taxon>
        <taxon>Desulfuromonadaceae</taxon>
        <taxon>Desulfuromonas</taxon>
    </lineage>
</organism>